<dbReference type="InterPro" id="IPR016186">
    <property type="entry name" value="C-type_lectin-like/link_sf"/>
</dbReference>
<organism evidence="1 2">
    <name type="scientific">Paramuricea clavata</name>
    <name type="common">Red gorgonian</name>
    <name type="synonym">Violescent sea-whip</name>
    <dbReference type="NCBI Taxonomy" id="317549"/>
    <lineage>
        <taxon>Eukaryota</taxon>
        <taxon>Metazoa</taxon>
        <taxon>Cnidaria</taxon>
        <taxon>Anthozoa</taxon>
        <taxon>Octocorallia</taxon>
        <taxon>Malacalcyonacea</taxon>
        <taxon>Plexauridae</taxon>
        <taxon>Paramuricea</taxon>
    </lineage>
</organism>
<dbReference type="Pfam" id="PF00059">
    <property type="entry name" value="Lectin_C"/>
    <property type="match status" value="1"/>
</dbReference>
<protein>
    <submittedName>
        <fullName evidence="1">Uncharacterized protein</fullName>
    </submittedName>
</protein>
<dbReference type="InterPro" id="IPR050111">
    <property type="entry name" value="C-type_lectin/snaclec_domain"/>
</dbReference>
<feature type="non-terminal residue" evidence="1">
    <location>
        <position position="1"/>
    </location>
</feature>
<dbReference type="AlphaFoldDB" id="A0A7D9JHY4"/>
<sequence>MIFCNLLYPAPTPSTDCKGKNWQKGPGTLCFQINHVPKTWEDARSTCLDRGGDLLSITTEEESKAIAEKIKYGMDDYFWISLNDRDYRGIHYWSNNEAFGLINWGSGAPEHYNEHYPEDTNEGITFNDTWLEDNSNTQMVFDDSDNDQTSDGSENIVDCNAESLNCDTECKTQQSFACDDDEHRSEDEAEIPAGVTDTVLTSPDFVTDNERQHILNVAP</sequence>
<dbReference type="SUPFAM" id="SSF56436">
    <property type="entry name" value="C-type lectin-like"/>
    <property type="match status" value="1"/>
</dbReference>
<evidence type="ECO:0000313" key="1">
    <source>
        <dbReference type="EMBL" id="CAB4030131.1"/>
    </source>
</evidence>
<dbReference type="InterPro" id="IPR001304">
    <property type="entry name" value="C-type_lectin-like"/>
</dbReference>
<dbReference type="OrthoDB" id="6141723at2759"/>
<name>A0A7D9JHY4_PARCT</name>
<keyword evidence="2" id="KW-1185">Reference proteome</keyword>
<dbReference type="PANTHER" id="PTHR22803">
    <property type="entry name" value="MANNOSE, PHOSPHOLIPASE, LECTIN RECEPTOR RELATED"/>
    <property type="match status" value="1"/>
</dbReference>
<accession>A0A7D9JHY4</accession>
<dbReference type="Gene3D" id="3.10.100.10">
    <property type="entry name" value="Mannose-Binding Protein A, subunit A"/>
    <property type="match status" value="1"/>
</dbReference>
<dbReference type="CDD" id="cd00037">
    <property type="entry name" value="CLECT"/>
    <property type="match status" value="1"/>
</dbReference>
<comment type="caution">
    <text evidence="1">The sequence shown here is derived from an EMBL/GenBank/DDBJ whole genome shotgun (WGS) entry which is preliminary data.</text>
</comment>
<proteinExistence type="predicted"/>
<dbReference type="EMBL" id="CACRXK020016648">
    <property type="protein sequence ID" value="CAB4030131.1"/>
    <property type="molecule type" value="Genomic_DNA"/>
</dbReference>
<dbReference type="PROSITE" id="PS50041">
    <property type="entry name" value="C_TYPE_LECTIN_2"/>
    <property type="match status" value="1"/>
</dbReference>
<dbReference type="Proteomes" id="UP001152795">
    <property type="component" value="Unassembled WGS sequence"/>
</dbReference>
<reference evidence="1" key="1">
    <citation type="submission" date="2020-04" db="EMBL/GenBank/DDBJ databases">
        <authorList>
            <person name="Alioto T."/>
            <person name="Alioto T."/>
            <person name="Gomez Garrido J."/>
        </authorList>
    </citation>
    <scope>NUCLEOTIDE SEQUENCE</scope>
    <source>
        <strain evidence="1">A484AB</strain>
    </source>
</reference>
<dbReference type="SMART" id="SM00034">
    <property type="entry name" value="CLECT"/>
    <property type="match status" value="1"/>
</dbReference>
<dbReference type="InterPro" id="IPR016187">
    <property type="entry name" value="CTDL_fold"/>
</dbReference>
<gene>
    <name evidence="1" type="ORF">PACLA_8A060101</name>
</gene>
<evidence type="ECO:0000313" key="2">
    <source>
        <dbReference type="Proteomes" id="UP001152795"/>
    </source>
</evidence>